<feature type="transmembrane region" description="Helical" evidence="9">
    <location>
        <begin position="486"/>
        <end position="504"/>
    </location>
</feature>
<dbReference type="CDD" id="cd18604">
    <property type="entry name" value="ABC_6TM_VMR1_D2_like"/>
    <property type="match status" value="1"/>
</dbReference>
<gene>
    <name evidence="12" type="primary">ABSGL_06893.1 scaffold 8678</name>
</gene>
<feature type="transmembrane region" description="Helical" evidence="9">
    <location>
        <begin position="332"/>
        <end position="352"/>
    </location>
</feature>
<feature type="transmembrane region" description="Helical" evidence="9">
    <location>
        <begin position="116"/>
        <end position="136"/>
    </location>
</feature>
<keyword evidence="4" id="KW-0677">Repeat</keyword>
<dbReference type="CDD" id="cd03244">
    <property type="entry name" value="ABCC_MRP_domain2"/>
    <property type="match status" value="1"/>
</dbReference>
<sequence length="1569" mass="174991">MTIHCNYQHPWTDGDFIPCFHQTVLNVALPLVTLFLSLTIIVLAIIRRQRKLYYGSLYTPLNTKGKQAGGYGATNKSHDSDLTAAASSSSSHSSSTADNDAWLQPAGRKSWSVCTWIRVVISIAQWACCLVAVTRLKNGGYSMDGAVEGTDPGTVLWSYGAKLAFWAYCSVLVLYTRFYGDNIFIDKIMYHLNGLYLIELCLRLLDVRSFFLVHDTDIGASMGYGFSVASLSLSLILLVAIINQKPFNSPEVPVVSETGRVMSGEQWASIYSKFMFSWVDAMMKKGWKQTLNDEDLLDLPHENQTQYTLARYRLNYKWNMGVSIVRTFKEPLLIQSGYSLVWSIAMFGPPFFLNKIIKFIENTDPDLQVSVFTAFLYVLGLFLTSSAQSLAYQQALYIGRTLGIRIQSIVIGEVYSKSLRRRDNTGVPAKGTDHMNEGNSKGNVNNLLSVDAQKLGDVAAYVFYFYCFPIQVTVCVWSLYKLLGVASLYGVFVMIISQPVTFYIGRRFQRGHQKVMGCTDKRLKLMNELLNSIRIVKFFAWEKEFRHRITAARDVELKAIRSRLYNYMWMGNIYFLIPVLIMVTVFYVYTKTFELTASTAFTALALFNTFKSIFDELPAITSFVLQGNVSLRRIGEFLAEEEITEAPTTLHPTVNVGFVDNASFSWETPDGQQPVTPTLQNLNLSFPLNKLSLICGATGSGKTALLSSLLNETHCLSGAAILPRKPRSPGHIVGGAASGIAYVAQTAWLQNMSIRDNILFGLPYDAERYNKVLYMTALTRDLDILEYGDSTEVGEKGISLSGGQKQRVAIARAVYSQADIVILDDCLSAVDAHTAKHLYEHCLTGEYMKHRTVILVTHHVGLCIRAASYVVAMKDGQVESSGAPVEVINSGALGEDFNLLEDIETGNEAESEEGPIPVVQANLTNTANQKDGHGKLTKDEERAEGGVKLSVYKAYIMASGGYLFWVLILFLFCLAQGSVVGQDYWIRVWSAAYGNGSHKDAISNQSVGEHPLLKPSHVNVNYYLSIYFLIGMLALLVTTLRSLVLFTGSLHASKHIHTQLLDRILNAKVRFFDTTPLGRIVNRFSSDLETVDQAVAPSLTFLLYSIIATAYVVILITMITPTFIIPGVFVAFLFWRIGNYYLRSSRDMKRLNSVSRSPIYVQFNETVSGGLVTIRAFGCQDRFVEENCKKVDSNNRPFIWMWATNRWLHCRVDVLGAFVGFCTGCVLILSRSWVDPGLAGLSLSYALTFTHHILWIVRCYALNEMNCVSIERIEQYLHIDQETSSTALVLQETPRPSWPEAGQVKIENLVMQYSPETPVVLHGLSFETKRREKIGIVGRTGSGKSSLALSIFRFMEATSGSITIDGVDISTLNLNDLRSRLTIIPQDPTLFSGTLRSNLDPFNLHDDAELWAAIKRSHLADEAGDQGTSGESTSDGDNVVSLDAVVLENGSNWSQGQRQLIALARALVKKSSLIVLDEATSSVDFETDHKIQQTIRSEFGHSTLLCIAHRLRTVLDMDRILVLDSGRLIEFDDPYTLITRENGVFKQMCEKSGEYAELLAMAKAQHDRR</sequence>
<keyword evidence="2" id="KW-0813">Transport</keyword>
<feature type="transmembrane region" description="Helical" evidence="9">
    <location>
        <begin position="458"/>
        <end position="480"/>
    </location>
</feature>
<feature type="domain" description="ABC transporter" evidence="10">
    <location>
        <begin position="1304"/>
        <end position="1550"/>
    </location>
</feature>
<dbReference type="FunCoup" id="A0A163JG75">
    <property type="interactions" value="62"/>
</dbReference>
<dbReference type="GO" id="GO:0140359">
    <property type="term" value="F:ABC-type transporter activity"/>
    <property type="evidence" value="ECO:0007669"/>
    <property type="project" value="InterPro"/>
</dbReference>
<keyword evidence="5" id="KW-0547">Nucleotide-binding</keyword>
<dbReference type="InterPro" id="IPR011527">
    <property type="entry name" value="ABC1_TM_dom"/>
</dbReference>
<dbReference type="GO" id="GO:0000329">
    <property type="term" value="C:fungal-type vacuole membrane"/>
    <property type="evidence" value="ECO:0007669"/>
    <property type="project" value="TreeGrafter"/>
</dbReference>
<feature type="domain" description="ABC transporter" evidence="10">
    <location>
        <begin position="659"/>
        <end position="900"/>
    </location>
</feature>
<dbReference type="Gene3D" id="3.40.50.300">
    <property type="entry name" value="P-loop containing nucleotide triphosphate hydrolases"/>
    <property type="match status" value="2"/>
</dbReference>
<feature type="transmembrane region" description="Helical" evidence="9">
    <location>
        <begin position="156"/>
        <end position="176"/>
    </location>
</feature>
<feature type="domain" description="ABC transmembrane type-1" evidence="11">
    <location>
        <begin position="966"/>
        <end position="1261"/>
    </location>
</feature>
<dbReference type="InterPro" id="IPR003593">
    <property type="entry name" value="AAA+_ATPase"/>
</dbReference>
<dbReference type="OMA" id="YVQFNET"/>
<dbReference type="FunFam" id="3.40.50.300:FF:000565">
    <property type="entry name" value="ABC bile acid transporter"/>
    <property type="match status" value="1"/>
</dbReference>
<evidence type="ECO:0000256" key="5">
    <source>
        <dbReference type="ARBA" id="ARBA00022741"/>
    </source>
</evidence>
<feature type="transmembrane region" description="Helical" evidence="9">
    <location>
        <begin position="1094"/>
        <end position="1117"/>
    </location>
</feature>
<dbReference type="InterPro" id="IPR017871">
    <property type="entry name" value="ABC_transporter-like_CS"/>
</dbReference>
<evidence type="ECO:0000256" key="1">
    <source>
        <dbReference type="ARBA" id="ARBA00004141"/>
    </source>
</evidence>
<keyword evidence="13" id="KW-1185">Reference proteome</keyword>
<dbReference type="InterPro" id="IPR027417">
    <property type="entry name" value="P-loop_NTPase"/>
</dbReference>
<dbReference type="PROSITE" id="PS00211">
    <property type="entry name" value="ABC_TRANSPORTER_1"/>
    <property type="match status" value="1"/>
</dbReference>
<comment type="subcellular location">
    <subcellularLocation>
        <location evidence="1">Membrane</location>
        <topology evidence="1">Multi-pass membrane protein</topology>
    </subcellularLocation>
</comment>
<dbReference type="Pfam" id="PF00005">
    <property type="entry name" value="ABC_tran"/>
    <property type="match status" value="2"/>
</dbReference>
<feature type="transmembrane region" description="Helical" evidence="9">
    <location>
        <begin position="188"/>
        <end position="205"/>
    </location>
</feature>
<organism evidence="12">
    <name type="scientific">Absidia glauca</name>
    <name type="common">Pin mould</name>
    <dbReference type="NCBI Taxonomy" id="4829"/>
    <lineage>
        <taxon>Eukaryota</taxon>
        <taxon>Fungi</taxon>
        <taxon>Fungi incertae sedis</taxon>
        <taxon>Mucoromycota</taxon>
        <taxon>Mucoromycotina</taxon>
        <taxon>Mucoromycetes</taxon>
        <taxon>Mucorales</taxon>
        <taxon>Cunninghamellaceae</taxon>
        <taxon>Absidia</taxon>
    </lineage>
</organism>
<evidence type="ECO:0000256" key="7">
    <source>
        <dbReference type="ARBA" id="ARBA00022989"/>
    </source>
</evidence>
<feature type="transmembrane region" description="Helical" evidence="9">
    <location>
        <begin position="1022"/>
        <end position="1046"/>
    </location>
</feature>
<dbReference type="InParanoid" id="A0A163JG75"/>
<keyword evidence="8 9" id="KW-0472">Membrane</keyword>
<dbReference type="GO" id="GO:0005524">
    <property type="term" value="F:ATP binding"/>
    <property type="evidence" value="ECO:0007669"/>
    <property type="project" value="UniProtKB-KW"/>
</dbReference>
<dbReference type="InterPro" id="IPR050173">
    <property type="entry name" value="ABC_transporter_C-like"/>
</dbReference>
<dbReference type="EMBL" id="LT553503">
    <property type="protein sequence ID" value="SAM01156.1"/>
    <property type="molecule type" value="Genomic_DNA"/>
</dbReference>
<dbReference type="PANTHER" id="PTHR24223">
    <property type="entry name" value="ATP-BINDING CASSETTE SUB-FAMILY C"/>
    <property type="match status" value="1"/>
</dbReference>
<dbReference type="FunFam" id="1.20.1560.10:FF:000013">
    <property type="entry name" value="ABC transporter C family member 2"/>
    <property type="match status" value="1"/>
</dbReference>
<feature type="transmembrane region" description="Helical" evidence="9">
    <location>
        <begin position="1214"/>
        <end position="1233"/>
    </location>
</feature>
<dbReference type="InterPro" id="IPR003439">
    <property type="entry name" value="ABC_transporter-like_ATP-bd"/>
</dbReference>
<feature type="transmembrane region" description="Helical" evidence="9">
    <location>
        <begin position="372"/>
        <end position="392"/>
    </location>
</feature>
<feature type="domain" description="ABC transmembrane type-1" evidence="11">
    <location>
        <begin position="339"/>
        <end position="626"/>
    </location>
</feature>
<dbReference type="PROSITE" id="PS50929">
    <property type="entry name" value="ABC_TM1F"/>
    <property type="match status" value="2"/>
</dbReference>
<evidence type="ECO:0000256" key="2">
    <source>
        <dbReference type="ARBA" id="ARBA00022448"/>
    </source>
</evidence>
<dbReference type="FunFam" id="3.40.50.300:FF:000973">
    <property type="entry name" value="Multidrug resistance-associated protein 4"/>
    <property type="match status" value="1"/>
</dbReference>
<dbReference type="SUPFAM" id="SSF52540">
    <property type="entry name" value="P-loop containing nucleoside triphosphate hydrolases"/>
    <property type="match status" value="2"/>
</dbReference>
<dbReference type="GO" id="GO:0016887">
    <property type="term" value="F:ATP hydrolysis activity"/>
    <property type="evidence" value="ECO:0007669"/>
    <property type="project" value="InterPro"/>
</dbReference>
<dbReference type="PANTHER" id="PTHR24223:SF353">
    <property type="entry name" value="ABC TRANSPORTER ATP-BINDING PROTEIN_PERMEASE VMR1-RELATED"/>
    <property type="match status" value="1"/>
</dbReference>
<dbReference type="Gene3D" id="1.20.1560.10">
    <property type="entry name" value="ABC transporter type 1, transmembrane domain"/>
    <property type="match status" value="2"/>
</dbReference>
<dbReference type="STRING" id="4829.A0A163JG75"/>
<evidence type="ECO:0000256" key="3">
    <source>
        <dbReference type="ARBA" id="ARBA00022692"/>
    </source>
</evidence>
<protein>
    <submittedName>
        <fullName evidence="12">Uncharacterized protein</fullName>
    </submittedName>
</protein>
<evidence type="ECO:0000313" key="12">
    <source>
        <dbReference type="EMBL" id="SAM01156.1"/>
    </source>
</evidence>
<evidence type="ECO:0000256" key="8">
    <source>
        <dbReference type="ARBA" id="ARBA00023136"/>
    </source>
</evidence>
<evidence type="ECO:0000256" key="4">
    <source>
        <dbReference type="ARBA" id="ARBA00022737"/>
    </source>
</evidence>
<evidence type="ECO:0000259" key="10">
    <source>
        <dbReference type="PROSITE" id="PS50893"/>
    </source>
</evidence>
<proteinExistence type="predicted"/>
<dbReference type="PROSITE" id="PS50893">
    <property type="entry name" value="ABC_TRANSPORTER_2"/>
    <property type="match status" value="2"/>
</dbReference>
<feature type="transmembrane region" description="Helical" evidence="9">
    <location>
        <begin position="962"/>
        <end position="980"/>
    </location>
</feature>
<dbReference type="CDD" id="cd03250">
    <property type="entry name" value="ABCC_MRP_domain1"/>
    <property type="match status" value="1"/>
</dbReference>
<name>A0A163JG75_ABSGL</name>
<dbReference type="Pfam" id="PF00664">
    <property type="entry name" value="ABC_membrane"/>
    <property type="match status" value="2"/>
</dbReference>
<feature type="transmembrane region" description="Helical" evidence="9">
    <location>
        <begin position="27"/>
        <end position="46"/>
    </location>
</feature>
<evidence type="ECO:0000259" key="11">
    <source>
        <dbReference type="PROSITE" id="PS50929"/>
    </source>
</evidence>
<keyword evidence="6" id="KW-0067">ATP-binding</keyword>
<evidence type="ECO:0000256" key="6">
    <source>
        <dbReference type="ARBA" id="ARBA00022840"/>
    </source>
</evidence>
<accession>A0A163JG75</accession>
<reference evidence="12" key="1">
    <citation type="submission" date="2016-04" db="EMBL/GenBank/DDBJ databases">
        <authorList>
            <person name="Evans L.H."/>
            <person name="Alamgir A."/>
            <person name="Owens N."/>
            <person name="Weber N.D."/>
            <person name="Virtaneva K."/>
            <person name="Barbian K."/>
            <person name="Babar A."/>
            <person name="Rosenke K."/>
        </authorList>
    </citation>
    <scope>NUCLEOTIDE SEQUENCE [LARGE SCALE GENOMIC DNA]</scope>
    <source>
        <strain evidence="12">CBS 101.48</strain>
    </source>
</reference>
<evidence type="ECO:0000313" key="13">
    <source>
        <dbReference type="Proteomes" id="UP000078561"/>
    </source>
</evidence>
<keyword evidence="7 9" id="KW-1133">Transmembrane helix</keyword>
<dbReference type="OrthoDB" id="6500128at2759"/>
<dbReference type="Proteomes" id="UP000078561">
    <property type="component" value="Unassembled WGS sequence"/>
</dbReference>
<feature type="transmembrane region" description="Helical" evidence="9">
    <location>
        <begin position="567"/>
        <end position="589"/>
    </location>
</feature>
<feature type="transmembrane region" description="Helical" evidence="9">
    <location>
        <begin position="225"/>
        <end position="242"/>
    </location>
</feature>
<dbReference type="InterPro" id="IPR036640">
    <property type="entry name" value="ABC1_TM_sf"/>
</dbReference>
<dbReference type="SMART" id="SM00382">
    <property type="entry name" value="AAA"/>
    <property type="match status" value="2"/>
</dbReference>
<dbReference type="CDD" id="cd18596">
    <property type="entry name" value="ABC_6TM_VMR1_D1_like"/>
    <property type="match status" value="1"/>
</dbReference>
<dbReference type="SUPFAM" id="SSF90123">
    <property type="entry name" value="ABC transporter transmembrane region"/>
    <property type="match status" value="2"/>
</dbReference>
<evidence type="ECO:0000256" key="9">
    <source>
        <dbReference type="SAM" id="Phobius"/>
    </source>
</evidence>
<keyword evidence="3 9" id="KW-0812">Transmembrane</keyword>